<feature type="domain" description="Formyl transferase N-terminal" evidence="1">
    <location>
        <begin position="66"/>
        <end position="178"/>
    </location>
</feature>
<name>A0A521CNW1_9RHOB</name>
<evidence type="ECO:0000313" key="4">
    <source>
        <dbReference type="Proteomes" id="UP000319555"/>
    </source>
</evidence>
<dbReference type="InterPro" id="IPR002376">
    <property type="entry name" value="Formyl_transf_N"/>
</dbReference>
<dbReference type="SUPFAM" id="SSF50486">
    <property type="entry name" value="FMT C-terminal domain-like"/>
    <property type="match status" value="1"/>
</dbReference>
<dbReference type="PANTHER" id="PTHR11138:SF5">
    <property type="entry name" value="METHIONYL-TRNA FORMYLTRANSFERASE, MITOCHONDRIAL"/>
    <property type="match status" value="1"/>
</dbReference>
<dbReference type="Pfam" id="PF00551">
    <property type="entry name" value="Formyl_trans_N"/>
    <property type="match status" value="1"/>
</dbReference>
<evidence type="ECO:0000259" key="2">
    <source>
        <dbReference type="Pfam" id="PF02911"/>
    </source>
</evidence>
<dbReference type="SUPFAM" id="SSF53328">
    <property type="entry name" value="Formyltransferase"/>
    <property type="match status" value="1"/>
</dbReference>
<sequence>MKTVFVGAVEGSHVALSAICARGFVPDLVVTLPPDLSHRHSDFADLKPTADRYDIPVHYTAKSDSAGTIKTIQAVKPDLILVIGWSQICGPEFRAQAKIGCVGFHPSALPRLRGRGVIPWTVILGETDVGASLFWLGEGADDGPIAAQARYAVDPDTVTARELYDRALQALTQLLPQLLTQISEGDIPAAPQPETGISLCARRRPEDGLIDWTRPAAEINRLIRAVGPPYPGAYTYSASGEKLVLLGVQNTALQGYYIGLPGQIQAIEGNRFTVACGDGKCLDIINWTGADAPPDLHSKLRNSE</sequence>
<dbReference type="InterPro" id="IPR005793">
    <property type="entry name" value="Formyl_trans_C"/>
</dbReference>
<dbReference type="RefSeq" id="WP_142636212.1">
    <property type="nucleotide sequence ID" value="NZ_FXTE01000003.1"/>
</dbReference>
<feature type="domain" description="Formyl transferase C-terminal" evidence="2">
    <location>
        <begin position="205"/>
        <end position="282"/>
    </location>
</feature>
<gene>
    <name evidence="3" type="ORF">SAMN06265380_103121</name>
</gene>
<dbReference type="Proteomes" id="UP000319555">
    <property type="component" value="Unassembled WGS sequence"/>
</dbReference>
<dbReference type="InterPro" id="IPR036477">
    <property type="entry name" value="Formyl_transf_N_sf"/>
</dbReference>
<dbReference type="AlphaFoldDB" id="A0A521CNW1"/>
<dbReference type="CDD" id="cd08702">
    <property type="entry name" value="Arna_FMT_C"/>
    <property type="match status" value="1"/>
</dbReference>
<reference evidence="3 4" key="1">
    <citation type="submission" date="2017-05" db="EMBL/GenBank/DDBJ databases">
        <authorList>
            <person name="Varghese N."/>
            <person name="Submissions S."/>
        </authorList>
    </citation>
    <scope>NUCLEOTIDE SEQUENCE [LARGE SCALE GENOMIC DNA]</scope>
    <source>
        <strain evidence="3 4">DSM 28009</strain>
    </source>
</reference>
<dbReference type="InterPro" id="IPR011034">
    <property type="entry name" value="Formyl_transferase-like_C_sf"/>
</dbReference>
<dbReference type="OrthoDB" id="5355061at2"/>
<dbReference type="GO" id="GO:0005829">
    <property type="term" value="C:cytosol"/>
    <property type="evidence" value="ECO:0007669"/>
    <property type="project" value="TreeGrafter"/>
</dbReference>
<dbReference type="GO" id="GO:0004479">
    <property type="term" value="F:methionyl-tRNA formyltransferase activity"/>
    <property type="evidence" value="ECO:0007669"/>
    <property type="project" value="TreeGrafter"/>
</dbReference>
<evidence type="ECO:0000259" key="1">
    <source>
        <dbReference type="Pfam" id="PF00551"/>
    </source>
</evidence>
<keyword evidence="4" id="KW-1185">Reference proteome</keyword>
<dbReference type="PANTHER" id="PTHR11138">
    <property type="entry name" value="METHIONYL-TRNA FORMYLTRANSFERASE"/>
    <property type="match status" value="1"/>
</dbReference>
<accession>A0A521CNW1</accession>
<dbReference type="Gene3D" id="3.40.50.12230">
    <property type="match status" value="1"/>
</dbReference>
<dbReference type="EMBL" id="FXTE01000003">
    <property type="protein sequence ID" value="SMO61065.1"/>
    <property type="molecule type" value="Genomic_DNA"/>
</dbReference>
<organism evidence="3 4">
    <name type="scientific">Ruegeria faecimaris</name>
    <dbReference type="NCBI Taxonomy" id="686389"/>
    <lineage>
        <taxon>Bacteria</taxon>
        <taxon>Pseudomonadati</taxon>
        <taxon>Pseudomonadota</taxon>
        <taxon>Alphaproteobacteria</taxon>
        <taxon>Rhodobacterales</taxon>
        <taxon>Roseobacteraceae</taxon>
        <taxon>Ruegeria</taxon>
    </lineage>
</organism>
<evidence type="ECO:0000313" key="3">
    <source>
        <dbReference type="EMBL" id="SMO61065.1"/>
    </source>
</evidence>
<keyword evidence="3" id="KW-0808">Transferase</keyword>
<proteinExistence type="predicted"/>
<dbReference type="Pfam" id="PF02911">
    <property type="entry name" value="Formyl_trans_C"/>
    <property type="match status" value="1"/>
</dbReference>
<protein>
    <submittedName>
        <fullName evidence="3">Methionyl-tRNA formyltransferase</fullName>
    </submittedName>
</protein>